<dbReference type="GO" id="GO:0006633">
    <property type="term" value="P:fatty acid biosynthetic process"/>
    <property type="evidence" value="ECO:0007669"/>
    <property type="project" value="TreeGrafter"/>
</dbReference>
<dbReference type="EMBL" id="JAEVFJ010000050">
    <property type="protein sequence ID" value="KAH8082438.1"/>
    <property type="molecule type" value="Genomic_DNA"/>
</dbReference>
<dbReference type="PRINTS" id="PR00081">
    <property type="entry name" value="GDHRDH"/>
</dbReference>
<organism evidence="4 5">
    <name type="scientific">Cristinia sonorae</name>
    <dbReference type="NCBI Taxonomy" id="1940300"/>
    <lineage>
        <taxon>Eukaryota</taxon>
        <taxon>Fungi</taxon>
        <taxon>Dikarya</taxon>
        <taxon>Basidiomycota</taxon>
        <taxon>Agaricomycotina</taxon>
        <taxon>Agaricomycetes</taxon>
        <taxon>Agaricomycetidae</taxon>
        <taxon>Agaricales</taxon>
        <taxon>Pleurotineae</taxon>
        <taxon>Stephanosporaceae</taxon>
        <taxon>Cristinia</taxon>
    </lineage>
</organism>
<evidence type="ECO:0000313" key="4">
    <source>
        <dbReference type="EMBL" id="KAH8082438.1"/>
    </source>
</evidence>
<comment type="similarity">
    <text evidence="1 3">Belongs to the short-chain dehydrogenases/reductases (SDR) family.</text>
</comment>
<dbReference type="GO" id="GO:0016616">
    <property type="term" value="F:oxidoreductase activity, acting on the CH-OH group of donors, NAD or NADP as acceptor"/>
    <property type="evidence" value="ECO:0007669"/>
    <property type="project" value="TreeGrafter"/>
</dbReference>
<evidence type="ECO:0000313" key="5">
    <source>
        <dbReference type="Proteomes" id="UP000813824"/>
    </source>
</evidence>
<dbReference type="SUPFAM" id="SSF51735">
    <property type="entry name" value="NAD(P)-binding Rossmann-fold domains"/>
    <property type="match status" value="1"/>
</dbReference>
<keyword evidence="5" id="KW-1185">Reference proteome</keyword>
<dbReference type="InterPro" id="IPR020904">
    <property type="entry name" value="Sc_DH/Rdtase_CS"/>
</dbReference>
<dbReference type="PANTHER" id="PTHR42760">
    <property type="entry name" value="SHORT-CHAIN DEHYDROGENASES/REDUCTASES FAMILY MEMBER"/>
    <property type="match status" value="1"/>
</dbReference>
<dbReference type="PANTHER" id="PTHR42760:SF121">
    <property type="entry name" value="3-OXOACYL-(ACYL-CARRIER-PROTEIN) REDUCTASE"/>
    <property type="match status" value="1"/>
</dbReference>
<protein>
    <submittedName>
        <fullName evidence="4">NAD-binding protein</fullName>
    </submittedName>
</protein>
<sequence>MSTTPDYPIADYTPTVALVTGAAQGIGREIALRLADDGFDVAVNDIAPQLEKLQKVVDEIKAKGRRSVAVTADISVEEQVAAMIEKTVETLGGLDAMIANAGISGGGPFLETDTNAWDRQISINLRGTMLCYKYAGQQMVKQKRGGRIVGASSILGKRAGLYLAAYSASKFAVRGLSQSVARELAPFKITVNTYAPGCILTDLVDHPLDAQFGGRGAFSKIVAGAPPDAPDAGPEVVASTVSYLLKPEAYFITGQSISMNGGTLFD</sequence>
<dbReference type="OrthoDB" id="498125at2759"/>
<dbReference type="AlphaFoldDB" id="A0A8K0XKN4"/>
<dbReference type="FunFam" id="3.40.50.720:FF:000084">
    <property type="entry name" value="Short-chain dehydrogenase reductase"/>
    <property type="match status" value="1"/>
</dbReference>
<dbReference type="InterPro" id="IPR036291">
    <property type="entry name" value="NAD(P)-bd_dom_sf"/>
</dbReference>
<reference evidence="4" key="1">
    <citation type="journal article" date="2021" name="New Phytol.">
        <title>Evolutionary innovations through gain and loss of genes in the ectomycorrhizal Boletales.</title>
        <authorList>
            <person name="Wu G."/>
            <person name="Miyauchi S."/>
            <person name="Morin E."/>
            <person name="Kuo A."/>
            <person name="Drula E."/>
            <person name="Varga T."/>
            <person name="Kohler A."/>
            <person name="Feng B."/>
            <person name="Cao Y."/>
            <person name="Lipzen A."/>
            <person name="Daum C."/>
            <person name="Hundley H."/>
            <person name="Pangilinan J."/>
            <person name="Johnson J."/>
            <person name="Barry K."/>
            <person name="LaButti K."/>
            <person name="Ng V."/>
            <person name="Ahrendt S."/>
            <person name="Min B."/>
            <person name="Choi I.G."/>
            <person name="Park H."/>
            <person name="Plett J.M."/>
            <person name="Magnuson J."/>
            <person name="Spatafora J.W."/>
            <person name="Nagy L.G."/>
            <person name="Henrissat B."/>
            <person name="Grigoriev I.V."/>
            <person name="Yang Z.L."/>
            <person name="Xu J."/>
            <person name="Martin F.M."/>
        </authorList>
    </citation>
    <scope>NUCLEOTIDE SEQUENCE</scope>
    <source>
        <strain evidence="4">KKN 215</strain>
    </source>
</reference>
<gene>
    <name evidence="4" type="ORF">BXZ70DRAFT_625679</name>
</gene>
<name>A0A8K0XKN4_9AGAR</name>
<dbReference type="PROSITE" id="PS00061">
    <property type="entry name" value="ADH_SHORT"/>
    <property type="match status" value="1"/>
</dbReference>
<dbReference type="InterPro" id="IPR002347">
    <property type="entry name" value="SDR_fam"/>
</dbReference>
<comment type="caution">
    <text evidence="4">The sequence shown here is derived from an EMBL/GenBank/DDBJ whole genome shotgun (WGS) entry which is preliminary data.</text>
</comment>
<dbReference type="Gene3D" id="3.40.50.720">
    <property type="entry name" value="NAD(P)-binding Rossmann-like Domain"/>
    <property type="match status" value="1"/>
</dbReference>
<evidence type="ECO:0000256" key="2">
    <source>
        <dbReference type="ARBA" id="ARBA00022857"/>
    </source>
</evidence>
<keyword evidence="2" id="KW-0521">NADP</keyword>
<evidence type="ECO:0000256" key="1">
    <source>
        <dbReference type="ARBA" id="ARBA00006484"/>
    </source>
</evidence>
<dbReference type="Pfam" id="PF00106">
    <property type="entry name" value="adh_short"/>
    <property type="match status" value="1"/>
</dbReference>
<dbReference type="Proteomes" id="UP000813824">
    <property type="component" value="Unassembled WGS sequence"/>
</dbReference>
<proteinExistence type="inferred from homology"/>
<accession>A0A8K0XKN4</accession>
<evidence type="ECO:0000256" key="3">
    <source>
        <dbReference type="RuleBase" id="RU000363"/>
    </source>
</evidence>
<dbReference type="PRINTS" id="PR00080">
    <property type="entry name" value="SDRFAMILY"/>
</dbReference>
<dbReference type="GO" id="GO:0048038">
    <property type="term" value="F:quinone binding"/>
    <property type="evidence" value="ECO:0007669"/>
    <property type="project" value="TreeGrafter"/>
</dbReference>